<dbReference type="AlphaFoldDB" id="A0A2K3DMZ5"/>
<protein>
    <recommendedName>
        <fullName evidence="2">CID domain-containing protein</fullName>
    </recommendedName>
</protein>
<dbReference type="Proteomes" id="UP000006906">
    <property type="component" value="Chromosome 6"/>
</dbReference>
<dbReference type="PANTHER" id="PTHR15921">
    <property type="entry name" value="PRE-MRNA CLEAVAGE COMPLEX II"/>
    <property type="match status" value="1"/>
</dbReference>
<dbReference type="PANTHER" id="PTHR15921:SF3">
    <property type="entry name" value="PRE-MRNA CLEAVAGE COMPLEX 2 PROTEIN PCF11"/>
    <property type="match status" value="1"/>
</dbReference>
<accession>A0A2K3DMZ5</accession>
<feature type="compositionally biased region" description="Low complexity" evidence="1">
    <location>
        <begin position="279"/>
        <end position="289"/>
    </location>
</feature>
<sequence length="668" mass="70709">MALSGFGLAFLENLRDLTTPDRRSIVTLKDLAFENLGEAADVMRAIRMHVKQCPAAHRLPALYLVDCMLKAEPCPPLLAEQISRALLEIFVFTWDNADAATRPALTKLCKLWTSVPHLDQKVVEACKKYMAPLAGQVAVAPAGTPAMGGVLRPPAHAAYPVTQSTHPSVAPYGQAPGTIAGSARFPAPLMGQPGQQQGSYSTAVPVRPMYQQPAVPLYPQGVPYSVQPQLVYAQQVGLQATAATGVPFVVGAYTPPAQHVPVIAHQLRQPASPQPGPSSPSQQQPTVRPRSTEFPGPQALKVNMIARSLPCRSKLLLLFAVVVGYGRLMKLDCVWGGLAAVGGLAERRVRLGANSITNARSNRSSPCLSYMNEECKNIPQYQQLSSHAELDPSAVQELLDSSARTRPAFLDAAFLRNKRRAASSGHPSRQWFPTMDMWLQGTTSVPAEDAAAPGEEEAAEEADKFYFVEEDPSQPECAISGERFERFYDPVLDKWCYKDAVELNGEDADKYGVMDGSLVKVNCLAGAPSKLQKATLKAASAAAAAANDLRAASAATMTTSDLASTLAASVRSVSDSNGGAQPHASAPVVNGPAAGAHASPAGATAAQSPPQQQSPQLPLPGVLVKEEVYHTEQPVGVVGVAAKRPGDAPSGGAVAMPPEAKRVKLEVQ</sequence>
<dbReference type="InterPro" id="IPR057242">
    <property type="entry name" value="PCFS4-like"/>
</dbReference>
<feature type="domain" description="CID" evidence="2">
    <location>
        <begin position="2"/>
        <end position="134"/>
    </location>
</feature>
<dbReference type="GeneID" id="5721951"/>
<dbReference type="GO" id="GO:0005737">
    <property type="term" value="C:cytoplasm"/>
    <property type="evidence" value="ECO:0000318"/>
    <property type="project" value="GO_Central"/>
</dbReference>
<dbReference type="InParanoid" id="A0A2K3DMZ5"/>
<name>A0A2K3DMZ5_CHLRE</name>
<evidence type="ECO:0000313" key="3">
    <source>
        <dbReference type="EMBL" id="PNW81905.1"/>
    </source>
</evidence>
<reference evidence="3 4" key="1">
    <citation type="journal article" date="2007" name="Science">
        <title>The Chlamydomonas genome reveals the evolution of key animal and plant functions.</title>
        <authorList>
            <person name="Merchant S.S."/>
            <person name="Prochnik S.E."/>
            <person name="Vallon O."/>
            <person name="Harris E.H."/>
            <person name="Karpowicz S.J."/>
            <person name="Witman G.B."/>
            <person name="Terry A."/>
            <person name="Salamov A."/>
            <person name="Fritz-Laylin L.K."/>
            <person name="Marechal-Drouard L."/>
            <person name="Marshall W.F."/>
            <person name="Qu L.H."/>
            <person name="Nelson D.R."/>
            <person name="Sanderfoot A.A."/>
            <person name="Spalding M.H."/>
            <person name="Kapitonov V.V."/>
            <person name="Ren Q."/>
            <person name="Ferris P."/>
            <person name="Lindquist E."/>
            <person name="Shapiro H."/>
            <person name="Lucas S.M."/>
            <person name="Grimwood J."/>
            <person name="Schmutz J."/>
            <person name="Cardol P."/>
            <person name="Cerutti H."/>
            <person name="Chanfreau G."/>
            <person name="Chen C.L."/>
            <person name="Cognat V."/>
            <person name="Croft M.T."/>
            <person name="Dent R."/>
            <person name="Dutcher S."/>
            <person name="Fernandez E."/>
            <person name="Fukuzawa H."/>
            <person name="Gonzalez-Ballester D."/>
            <person name="Gonzalez-Halphen D."/>
            <person name="Hallmann A."/>
            <person name="Hanikenne M."/>
            <person name="Hippler M."/>
            <person name="Inwood W."/>
            <person name="Jabbari K."/>
            <person name="Kalanon M."/>
            <person name="Kuras R."/>
            <person name="Lefebvre P.A."/>
            <person name="Lemaire S.D."/>
            <person name="Lobanov A.V."/>
            <person name="Lohr M."/>
            <person name="Manuell A."/>
            <person name="Meier I."/>
            <person name="Mets L."/>
            <person name="Mittag M."/>
            <person name="Mittelmeier T."/>
            <person name="Moroney J.V."/>
            <person name="Moseley J."/>
            <person name="Napoli C."/>
            <person name="Nedelcu A.M."/>
            <person name="Niyogi K."/>
            <person name="Novoselov S.V."/>
            <person name="Paulsen I.T."/>
            <person name="Pazour G."/>
            <person name="Purton S."/>
            <person name="Ral J.P."/>
            <person name="Riano-Pachon D.M."/>
            <person name="Riekhof W."/>
            <person name="Rymarquis L."/>
            <person name="Schroda M."/>
            <person name="Stern D."/>
            <person name="Umen J."/>
            <person name="Willows R."/>
            <person name="Wilson N."/>
            <person name="Zimmer S.L."/>
            <person name="Allmer J."/>
            <person name="Balk J."/>
            <person name="Bisova K."/>
            <person name="Chen C.J."/>
            <person name="Elias M."/>
            <person name="Gendler K."/>
            <person name="Hauser C."/>
            <person name="Lamb M.R."/>
            <person name="Ledford H."/>
            <person name="Long J.C."/>
            <person name="Minagawa J."/>
            <person name="Page M.D."/>
            <person name="Pan J."/>
            <person name="Pootakham W."/>
            <person name="Roje S."/>
            <person name="Rose A."/>
            <person name="Stahlberg E."/>
            <person name="Terauchi A.M."/>
            <person name="Yang P."/>
            <person name="Ball S."/>
            <person name="Bowler C."/>
            <person name="Dieckmann C.L."/>
            <person name="Gladyshev V.N."/>
            <person name="Green P."/>
            <person name="Jorgensen R."/>
            <person name="Mayfield S."/>
            <person name="Mueller-Roeber B."/>
            <person name="Rajamani S."/>
            <person name="Sayre R.T."/>
            <person name="Brokstein P."/>
            <person name="Dubchak I."/>
            <person name="Goodstein D."/>
            <person name="Hornick L."/>
            <person name="Huang Y.W."/>
            <person name="Jhaveri J."/>
            <person name="Luo Y."/>
            <person name="Martinez D."/>
            <person name="Ngau W.C."/>
            <person name="Otillar B."/>
            <person name="Poliakov A."/>
            <person name="Porter A."/>
            <person name="Szajkowski L."/>
            <person name="Werner G."/>
            <person name="Zhou K."/>
            <person name="Grigoriev I.V."/>
            <person name="Rokhsar D.S."/>
            <person name="Grossman A.R."/>
        </authorList>
    </citation>
    <scope>NUCLEOTIDE SEQUENCE [LARGE SCALE GENOMIC DNA]</scope>
    <source>
        <strain evidence="4">CC-503</strain>
    </source>
</reference>
<dbReference type="GO" id="GO:0005849">
    <property type="term" value="C:mRNA cleavage factor complex"/>
    <property type="evidence" value="ECO:0000318"/>
    <property type="project" value="GO_Central"/>
</dbReference>
<dbReference type="Gene3D" id="1.25.40.90">
    <property type="match status" value="1"/>
</dbReference>
<dbReference type="EMBL" id="CM008967">
    <property type="protein sequence ID" value="PNW81905.1"/>
    <property type="molecule type" value="Genomic_DNA"/>
</dbReference>
<dbReference type="InterPro" id="IPR006569">
    <property type="entry name" value="CID_dom"/>
</dbReference>
<dbReference type="RefSeq" id="XP_042923559.1">
    <property type="nucleotide sequence ID" value="XM_043062853.1"/>
</dbReference>
<dbReference type="GO" id="GO:0031124">
    <property type="term" value="P:mRNA 3'-end processing"/>
    <property type="evidence" value="ECO:0007669"/>
    <property type="project" value="InterPro"/>
</dbReference>
<dbReference type="InterPro" id="IPR008942">
    <property type="entry name" value="ENTH_VHS"/>
</dbReference>
<evidence type="ECO:0000313" key="4">
    <source>
        <dbReference type="Proteomes" id="UP000006906"/>
    </source>
</evidence>
<feature type="region of interest" description="Disordered" evidence="1">
    <location>
        <begin position="573"/>
        <end position="625"/>
    </location>
</feature>
<evidence type="ECO:0000259" key="2">
    <source>
        <dbReference type="PROSITE" id="PS51391"/>
    </source>
</evidence>
<gene>
    <name evidence="3" type="ORF">CHLRE_06g265602v5</name>
</gene>
<dbReference type="GO" id="GO:0003729">
    <property type="term" value="F:mRNA binding"/>
    <property type="evidence" value="ECO:0000318"/>
    <property type="project" value="GO_Central"/>
</dbReference>
<dbReference type="Pfam" id="PF04818">
    <property type="entry name" value="CID"/>
    <property type="match status" value="1"/>
</dbReference>
<dbReference type="SUPFAM" id="SSF48464">
    <property type="entry name" value="ENTH/VHS domain"/>
    <property type="match status" value="1"/>
</dbReference>
<dbReference type="Gramene" id="PNW81905">
    <property type="protein sequence ID" value="PNW81905"/>
    <property type="gene ID" value="CHLRE_06g265602v5"/>
</dbReference>
<dbReference type="ExpressionAtlas" id="A0A2K3DMZ5">
    <property type="expression patterns" value="baseline"/>
</dbReference>
<organism evidence="3 4">
    <name type="scientific">Chlamydomonas reinhardtii</name>
    <name type="common">Chlamydomonas smithii</name>
    <dbReference type="NCBI Taxonomy" id="3055"/>
    <lineage>
        <taxon>Eukaryota</taxon>
        <taxon>Viridiplantae</taxon>
        <taxon>Chlorophyta</taxon>
        <taxon>core chlorophytes</taxon>
        <taxon>Chlorophyceae</taxon>
        <taxon>CS clade</taxon>
        <taxon>Chlamydomonadales</taxon>
        <taxon>Chlamydomonadaceae</taxon>
        <taxon>Chlamydomonas</taxon>
    </lineage>
</organism>
<feature type="region of interest" description="Disordered" evidence="1">
    <location>
        <begin position="641"/>
        <end position="668"/>
    </location>
</feature>
<feature type="compositionally biased region" description="Basic and acidic residues" evidence="1">
    <location>
        <begin position="659"/>
        <end position="668"/>
    </location>
</feature>
<feature type="compositionally biased region" description="Low complexity" evidence="1">
    <location>
        <begin position="591"/>
        <end position="621"/>
    </location>
</feature>
<dbReference type="GO" id="GO:0006369">
    <property type="term" value="P:termination of RNA polymerase II transcription"/>
    <property type="evidence" value="ECO:0000318"/>
    <property type="project" value="GO_Central"/>
</dbReference>
<dbReference type="GO" id="GO:0000993">
    <property type="term" value="F:RNA polymerase II complex binding"/>
    <property type="evidence" value="ECO:0000318"/>
    <property type="project" value="GO_Central"/>
</dbReference>
<keyword evidence="4" id="KW-1185">Reference proteome</keyword>
<dbReference type="OrthoDB" id="2129491at2759"/>
<feature type="region of interest" description="Disordered" evidence="1">
    <location>
        <begin position="267"/>
        <end position="294"/>
    </location>
</feature>
<dbReference type="Pfam" id="PF23228">
    <property type="entry name" value="zf_PCFS4"/>
    <property type="match status" value="1"/>
</dbReference>
<evidence type="ECO:0000256" key="1">
    <source>
        <dbReference type="SAM" id="MobiDB-lite"/>
    </source>
</evidence>
<dbReference type="SMART" id="SM00582">
    <property type="entry name" value="RPR"/>
    <property type="match status" value="1"/>
</dbReference>
<dbReference type="InterPro" id="IPR045154">
    <property type="entry name" value="PCF11-like"/>
</dbReference>
<dbReference type="STRING" id="3055.A0A2K3DMZ5"/>
<proteinExistence type="predicted"/>
<dbReference type="PROSITE" id="PS51391">
    <property type="entry name" value="CID"/>
    <property type="match status" value="1"/>
</dbReference>